<feature type="compositionally biased region" description="Basic residues" evidence="5">
    <location>
        <begin position="427"/>
        <end position="441"/>
    </location>
</feature>
<comment type="caution">
    <text evidence="7">The sequence shown here is derived from an EMBL/GenBank/DDBJ whole genome shotgun (WGS) entry which is preliminary data.</text>
</comment>
<organism evidence="7 8">
    <name type="scientific">Candidatus Burkholderia verschuerenii</name>
    <dbReference type="NCBI Taxonomy" id="242163"/>
    <lineage>
        <taxon>Bacteria</taxon>
        <taxon>Pseudomonadati</taxon>
        <taxon>Pseudomonadota</taxon>
        <taxon>Betaproteobacteria</taxon>
        <taxon>Burkholderiales</taxon>
        <taxon>Burkholderiaceae</taxon>
        <taxon>Burkholderia</taxon>
    </lineage>
</organism>
<dbReference type="AlphaFoldDB" id="A0A0L0MBW3"/>
<dbReference type="InterPro" id="IPR046357">
    <property type="entry name" value="PPIase_dom_sf"/>
</dbReference>
<feature type="region of interest" description="Disordered" evidence="5">
    <location>
        <begin position="410"/>
        <end position="456"/>
    </location>
</feature>
<feature type="compositionally biased region" description="Basic and acidic residues" evidence="5">
    <location>
        <begin position="442"/>
        <end position="456"/>
    </location>
</feature>
<evidence type="ECO:0000256" key="3">
    <source>
        <dbReference type="ARBA" id="ARBA00023110"/>
    </source>
</evidence>
<dbReference type="SUPFAM" id="SSF53756">
    <property type="entry name" value="UDP-Glycosyltransferase/glycogen phosphorylase"/>
    <property type="match status" value="1"/>
</dbReference>
<feature type="compositionally biased region" description="Basic residues" evidence="5">
    <location>
        <begin position="476"/>
        <end position="496"/>
    </location>
</feature>
<dbReference type="PATRIC" id="fig|242163.4.peg.257"/>
<accession>A0A0L0MBW3</accession>
<evidence type="ECO:0000256" key="4">
    <source>
        <dbReference type="PROSITE-ProRule" id="PRU00277"/>
    </source>
</evidence>
<dbReference type="EMBL" id="LFJJ01000095">
    <property type="protein sequence ID" value="KND59843.1"/>
    <property type="molecule type" value="Genomic_DNA"/>
</dbReference>
<feature type="region of interest" description="Disordered" evidence="5">
    <location>
        <begin position="350"/>
        <end position="376"/>
    </location>
</feature>
<reference evidence="8" key="1">
    <citation type="submission" date="2015-06" db="EMBL/GenBank/DDBJ databases">
        <title>Comparative genomics of Burkholderia leaf nodule symbionts.</title>
        <authorList>
            <person name="Carlier A."/>
            <person name="Eberl L."/>
            <person name="Pinto-Carbo M."/>
        </authorList>
    </citation>
    <scope>NUCLEOTIDE SEQUENCE [LARGE SCALE GENOMIC DNA]</scope>
    <source>
        <strain evidence="8">UZHbot4</strain>
    </source>
</reference>
<keyword evidence="8" id="KW-1185">Reference proteome</keyword>
<dbReference type="SUPFAM" id="SSF54534">
    <property type="entry name" value="FKBP-like"/>
    <property type="match status" value="1"/>
</dbReference>
<dbReference type="PROSITE" id="PS50059">
    <property type="entry name" value="FKBP_PPIASE"/>
    <property type="match status" value="1"/>
</dbReference>
<keyword evidence="7" id="KW-0808">Transferase</keyword>
<dbReference type="GO" id="GO:0016740">
    <property type="term" value="F:transferase activity"/>
    <property type="evidence" value="ECO:0007669"/>
    <property type="project" value="UniProtKB-KW"/>
</dbReference>
<dbReference type="Gene3D" id="3.40.50.2000">
    <property type="entry name" value="Glycogen Phosphorylase B"/>
    <property type="match status" value="2"/>
</dbReference>
<dbReference type="Pfam" id="PF00254">
    <property type="entry name" value="FKBP_C"/>
    <property type="match status" value="1"/>
</dbReference>
<dbReference type="PANTHER" id="PTHR12526">
    <property type="entry name" value="GLYCOSYLTRANSFERASE"/>
    <property type="match status" value="1"/>
</dbReference>
<dbReference type="InterPro" id="IPR001179">
    <property type="entry name" value="PPIase_FKBP_dom"/>
</dbReference>
<dbReference type="EC" id="5.2.1.8" evidence="2 4"/>
<evidence type="ECO:0000256" key="2">
    <source>
        <dbReference type="ARBA" id="ARBA00013194"/>
    </source>
</evidence>
<comment type="catalytic activity">
    <reaction evidence="1 4">
        <text>[protein]-peptidylproline (omega=180) = [protein]-peptidylproline (omega=0)</text>
        <dbReference type="Rhea" id="RHEA:16237"/>
        <dbReference type="Rhea" id="RHEA-COMP:10747"/>
        <dbReference type="Rhea" id="RHEA-COMP:10748"/>
        <dbReference type="ChEBI" id="CHEBI:83833"/>
        <dbReference type="ChEBI" id="CHEBI:83834"/>
        <dbReference type="EC" id="5.2.1.8"/>
    </reaction>
</comment>
<keyword evidence="3 4" id="KW-0697">Rotamase</keyword>
<evidence type="ECO:0000256" key="5">
    <source>
        <dbReference type="SAM" id="MobiDB-lite"/>
    </source>
</evidence>
<proteinExistence type="predicted"/>
<dbReference type="Pfam" id="PF13692">
    <property type="entry name" value="Glyco_trans_1_4"/>
    <property type="match status" value="1"/>
</dbReference>
<feature type="region of interest" description="Disordered" evidence="5">
    <location>
        <begin position="476"/>
        <end position="505"/>
    </location>
</feature>
<keyword evidence="4" id="KW-0413">Isomerase</keyword>
<sequence>MLKRYMQALIASADIDTLHVLVSRLNVELYRHVEALAHAHPKVRLHALSYTAESIQGDMIAIARMTRSTAALLRALQLPKLLIAQGTIASGLAGLFAARLAGVKAVTYLPLVDEAPVNEGGIKTIKWLIKRALYRLPDEYVTLNEHLRGKLNRLAPNTLTTTLENYVDDRFNHSALDKHNARVMLGLPDDGRRIVAHIGRVNFAQKRQDFLMDAIERHAGAFSNTLVLIVGEGADARSLKARIDASPVLSACVKMTGPQVDVLPYIIASDVLVLPSAYEGVPLVMIESVLAGRPIVASRVSGLDAYLPPSLLFPAEDANAMVERIVAAPDVPLDGLTRAFRRRFSRETFDAQAQQSVAPARTSRGKPSHAKREHSDALVKVVGEVSAPPDRFPSTNYNIGFDYRHMASWPGNQGATQHGDCHDRFRPQIRRHHGRQRRRSRRGQDRQRTLHGLADRRPEVRFEQGPQRPVRIRAGRRHGHQGLGRRRAGHEGRRHASPTIPPQLGYGARGAGGVIPPNATLVFEVELLDV</sequence>
<name>A0A0L0MBW3_9BURK</name>
<evidence type="ECO:0000259" key="6">
    <source>
        <dbReference type="PROSITE" id="PS50059"/>
    </source>
</evidence>
<dbReference type="Gene3D" id="3.10.50.40">
    <property type="match status" value="1"/>
</dbReference>
<gene>
    <name evidence="7" type="ORF">BVER_03150</name>
</gene>
<dbReference type="GO" id="GO:0003755">
    <property type="term" value="F:peptidyl-prolyl cis-trans isomerase activity"/>
    <property type="evidence" value="ECO:0007669"/>
    <property type="project" value="UniProtKB-KW"/>
</dbReference>
<feature type="compositionally biased region" description="Basic residues" evidence="5">
    <location>
        <begin position="363"/>
        <end position="372"/>
    </location>
</feature>
<feature type="domain" description="PPIase FKBP-type" evidence="6">
    <location>
        <begin position="443"/>
        <end position="530"/>
    </location>
</feature>
<protein>
    <recommendedName>
        <fullName evidence="2 4">peptidylprolyl isomerase</fullName>
        <ecNumber evidence="2 4">5.2.1.8</ecNumber>
    </recommendedName>
</protein>
<evidence type="ECO:0000313" key="7">
    <source>
        <dbReference type="EMBL" id="KND59843.1"/>
    </source>
</evidence>
<evidence type="ECO:0000256" key="1">
    <source>
        <dbReference type="ARBA" id="ARBA00000971"/>
    </source>
</evidence>
<dbReference type="Proteomes" id="UP000036959">
    <property type="component" value="Unassembled WGS sequence"/>
</dbReference>
<evidence type="ECO:0000313" key="8">
    <source>
        <dbReference type="Proteomes" id="UP000036959"/>
    </source>
</evidence>